<evidence type="ECO:0000313" key="7">
    <source>
        <dbReference type="Proteomes" id="UP000600101"/>
    </source>
</evidence>
<dbReference type="Pfam" id="PF00034">
    <property type="entry name" value="Cytochrom_C"/>
    <property type="match status" value="1"/>
</dbReference>
<dbReference type="GO" id="GO:0020037">
    <property type="term" value="F:heme binding"/>
    <property type="evidence" value="ECO:0007669"/>
    <property type="project" value="InterPro"/>
</dbReference>
<name>A0A9X0UFV1_9PROT</name>
<protein>
    <submittedName>
        <fullName evidence="6">C-type cytochrome</fullName>
    </submittedName>
</protein>
<dbReference type="AlphaFoldDB" id="A0A9X0UFV1"/>
<accession>A0A9X0UFV1</accession>
<evidence type="ECO:0000313" key="6">
    <source>
        <dbReference type="EMBL" id="MBC4018356.1"/>
    </source>
</evidence>
<keyword evidence="3 4" id="KW-0408">Iron</keyword>
<dbReference type="PROSITE" id="PS51007">
    <property type="entry name" value="CYTC"/>
    <property type="match status" value="1"/>
</dbReference>
<evidence type="ECO:0000256" key="3">
    <source>
        <dbReference type="ARBA" id="ARBA00023004"/>
    </source>
</evidence>
<dbReference type="GO" id="GO:0009055">
    <property type="term" value="F:electron transfer activity"/>
    <property type="evidence" value="ECO:0007669"/>
    <property type="project" value="InterPro"/>
</dbReference>
<reference evidence="6" key="1">
    <citation type="submission" date="2020-08" db="EMBL/GenBank/DDBJ databases">
        <authorList>
            <person name="Hu Y."/>
            <person name="Nguyen S.V."/>
            <person name="Li F."/>
            <person name="Fanning S."/>
        </authorList>
    </citation>
    <scope>NUCLEOTIDE SEQUENCE</scope>
    <source>
        <strain evidence="6">SYSU D8009</strain>
    </source>
</reference>
<dbReference type="InterPro" id="IPR036909">
    <property type="entry name" value="Cyt_c-like_dom_sf"/>
</dbReference>
<dbReference type="GO" id="GO:0046872">
    <property type="term" value="F:metal ion binding"/>
    <property type="evidence" value="ECO:0007669"/>
    <property type="project" value="UniProtKB-KW"/>
</dbReference>
<keyword evidence="2 4" id="KW-0479">Metal-binding</keyword>
<evidence type="ECO:0000259" key="5">
    <source>
        <dbReference type="PROSITE" id="PS51007"/>
    </source>
</evidence>
<dbReference type="EMBL" id="JACOMF010000051">
    <property type="protein sequence ID" value="MBC4018356.1"/>
    <property type="molecule type" value="Genomic_DNA"/>
</dbReference>
<organism evidence="6 7">
    <name type="scientific">Siccirubricoccus deserti</name>
    <dbReference type="NCBI Taxonomy" id="2013562"/>
    <lineage>
        <taxon>Bacteria</taxon>
        <taxon>Pseudomonadati</taxon>
        <taxon>Pseudomonadota</taxon>
        <taxon>Alphaproteobacteria</taxon>
        <taxon>Acetobacterales</taxon>
        <taxon>Roseomonadaceae</taxon>
        <taxon>Siccirubricoccus</taxon>
    </lineage>
</organism>
<dbReference type="InterPro" id="IPR009056">
    <property type="entry name" value="Cyt_c-like_dom"/>
</dbReference>
<dbReference type="RefSeq" id="WP_186773108.1">
    <property type="nucleotide sequence ID" value="NZ_JACOMF010000051.1"/>
</dbReference>
<keyword evidence="7" id="KW-1185">Reference proteome</keyword>
<dbReference type="Proteomes" id="UP000600101">
    <property type="component" value="Unassembled WGS sequence"/>
</dbReference>
<proteinExistence type="predicted"/>
<dbReference type="SUPFAM" id="SSF46626">
    <property type="entry name" value="Cytochrome c"/>
    <property type="match status" value="1"/>
</dbReference>
<evidence type="ECO:0000256" key="1">
    <source>
        <dbReference type="ARBA" id="ARBA00022617"/>
    </source>
</evidence>
<gene>
    <name evidence="6" type="ORF">H7965_24015</name>
</gene>
<comment type="caution">
    <text evidence="6">The sequence shown here is derived from an EMBL/GenBank/DDBJ whole genome shotgun (WGS) entry which is preliminary data.</text>
</comment>
<evidence type="ECO:0000256" key="2">
    <source>
        <dbReference type="ARBA" id="ARBA00022723"/>
    </source>
</evidence>
<dbReference type="Gene3D" id="1.10.760.10">
    <property type="entry name" value="Cytochrome c-like domain"/>
    <property type="match status" value="1"/>
</dbReference>
<evidence type="ECO:0000256" key="4">
    <source>
        <dbReference type="PROSITE-ProRule" id="PRU00433"/>
    </source>
</evidence>
<feature type="domain" description="Cytochrome c" evidence="5">
    <location>
        <begin position="41"/>
        <end position="131"/>
    </location>
</feature>
<keyword evidence="1 4" id="KW-0349">Heme</keyword>
<sequence length="131" mass="13876">MRWPRLVLPSLLAAVLLGGGAWWRLRQPGEDERVARAITGGDPARAPALLRRYGCAGCHTIPGVPGADGKVAAPLAGLRARVYIGGVVPNTAENLVVWLLDPRALSPRTAMPATGITEAEARDVAAYLYSR</sequence>